<evidence type="ECO:0000313" key="1">
    <source>
        <dbReference type="EMBL" id="KAJ8896567.1"/>
    </source>
</evidence>
<name>A0ABQ9IIN7_9NEOP</name>
<organism evidence="1 2">
    <name type="scientific">Dryococelus australis</name>
    <dbReference type="NCBI Taxonomy" id="614101"/>
    <lineage>
        <taxon>Eukaryota</taxon>
        <taxon>Metazoa</taxon>
        <taxon>Ecdysozoa</taxon>
        <taxon>Arthropoda</taxon>
        <taxon>Hexapoda</taxon>
        <taxon>Insecta</taxon>
        <taxon>Pterygota</taxon>
        <taxon>Neoptera</taxon>
        <taxon>Polyneoptera</taxon>
        <taxon>Phasmatodea</taxon>
        <taxon>Verophasmatodea</taxon>
        <taxon>Anareolatae</taxon>
        <taxon>Phasmatidae</taxon>
        <taxon>Eurycanthinae</taxon>
        <taxon>Dryococelus</taxon>
    </lineage>
</organism>
<dbReference type="EMBL" id="JARBHB010000001">
    <property type="protein sequence ID" value="KAJ8896567.1"/>
    <property type="molecule type" value="Genomic_DNA"/>
</dbReference>
<evidence type="ECO:0000313" key="2">
    <source>
        <dbReference type="Proteomes" id="UP001159363"/>
    </source>
</evidence>
<dbReference type="Proteomes" id="UP001159363">
    <property type="component" value="Chromosome 1"/>
</dbReference>
<comment type="caution">
    <text evidence="1">The sequence shown here is derived from an EMBL/GenBank/DDBJ whole genome shotgun (WGS) entry which is preliminary data.</text>
</comment>
<sequence>MSGGANYAQAIEDRGIRCPAKNRRSGDYKCFIYGRTNHVAKDCFPKKRVERQFKNPRRCKRYDRTGHATSNCRVPECNFYKRLGHREATCIKKNNLNGRGHTRNSDDDRYGCICDHFKEQCFRRGTRFQDSGQNVELYTSTGSKLSLVGSAIVDLSLGAIICKHDCVICTNDMKFSADSLSGLDFLSAFKCEISALDRTLSIEKYNFLLRERSVTGNASIITPGAAEKSSLFENTFSETCQSSFPNSEGRQGGKVAIHRQYGTSVEVMRNSGICGGDYVLAQDYVSRIRNEECGTVNYRRGLTTSHAGNDTDICANGSTNA</sequence>
<gene>
    <name evidence="1" type="ORF">PR048_001911</name>
</gene>
<proteinExistence type="predicted"/>
<keyword evidence="2" id="KW-1185">Reference proteome</keyword>
<reference evidence="1 2" key="1">
    <citation type="submission" date="2023-02" db="EMBL/GenBank/DDBJ databases">
        <title>LHISI_Scaffold_Assembly.</title>
        <authorList>
            <person name="Stuart O.P."/>
            <person name="Cleave R."/>
            <person name="Magrath M.J.L."/>
            <person name="Mikheyev A.S."/>
        </authorList>
    </citation>
    <scope>NUCLEOTIDE SEQUENCE [LARGE SCALE GENOMIC DNA]</scope>
    <source>
        <strain evidence="1">Daus_M_001</strain>
        <tissue evidence="1">Leg muscle</tissue>
    </source>
</reference>
<protein>
    <submittedName>
        <fullName evidence="1">Uncharacterized protein</fullName>
    </submittedName>
</protein>
<accession>A0ABQ9IIN7</accession>
<dbReference type="Gene3D" id="4.10.60.10">
    <property type="entry name" value="Zinc finger, CCHC-type"/>
    <property type="match status" value="1"/>
</dbReference>